<evidence type="ECO:0000256" key="3">
    <source>
        <dbReference type="ARBA" id="ARBA00022989"/>
    </source>
</evidence>
<feature type="transmembrane region" description="Helical" evidence="5">
    <location>
        <begin position="9"/>
        <end position="32"/>
    </location>
</feature>
<comment type="subcellular location">
    <subcellularLocation>
        <location evidence="1">Membrane</location>
        <topology evidence="1">Multi-pass membrane protein</topology>
    </subcellularLocation>
</comment>
<dbReference type="InParanoid" id="F2U7D8"/>
<accession>F2U7D8</accession>
<dbReference type="RefSeq" id="XP_004994859.1">
    <property type="nucleotide sequence ID" value="XM_004994802.1"/>
</dbReference>
<dbReference type="FunCoup" id="F2U7D8">
    <property type="interactions" value="136"/>
</dbReference>
<dbReference type="KEGG" id="sre:PTSG_03963"/>
<organism evidence="7">
    <name type="scientific">Salpingoeca rosetta (strain ATCC 50818 / BSB-021)</name>
    <dbReference type="NCBI Taxonomy" id="946362"/>
    <lineage>
        <taxon>Eukaryota</taxon>
        <taxon>Choanoflagellata</taxon>
        <taxon>Craspedida</taxon>
        <taxon>Salpingoecidae</taxon>
        <taxon>Salpingoeca</taxon>
    </lineage>
</organism>
<keyword evidence="4 5" id="KW-0472">Membrane</keyword>
<dbReference type="GeneID" id="16075439"/>
<keyword evidence="7" id="KW-1185">Reference proteome</keyword>
<name>F2U7D8_SALR5</name>
<evidence type="ECO:0000256" key="1">
    <source>
        <dbReference type="ARBA" id="ARBA00004141"/>
    </source>
</evidence>
<sequence length="210" mass="22663">MACETFSRALWCVLVLLTSVVLTLAFVTSYWVETKSSVLALGYDSISLGLVYACLQRVGFEETCGQYGTGLQDIPVTSWRSAALFYGTGLFLAWLTFLLTLISFVKPSFKPALRHLMMGAFWLIVLGLFIFGASIGELKYHPNASIFQPCEGAGAFKPGSACLLGDSGVIACVGMGLCLVSASAGYFLDTDVPDHNEQEEQEAAQRKLSA</sequence>
<keyword evidence="2 5" id="KW-0812">Transmembrane</keyword>
<dbReference type="InterPro" id="IPR019372">
    <property type="entry name" value="LHFPL"/>
</dbReference>
<reference evidence="6" key="1">
    <citation type="submission" date="2009-08" db="EMBL/GenBank/DDBJ databases">
        <title>Annotation of Salpingoeca rosetta.</title>
        <authorList>
            <consortium name="The Broad Institute Genome Sequencing Platform"/>
            <person name="Russ C."/>
            <person name="Cuomo C."/>
            <person name="Burger G."/>
            <person name="Gray M.W."/>
            <person name="Holland P.W.H."/>
            <person name="King N."/>
            <person name="Lang F.B.F."/>
            <person name="Roger A.J."/>
            <person name="Ruiz-Trillo I."/>
            <person name="Young S.K."/>
            <person name="Zeng Q."/>
            <person name="Gargeya S."/>
            <person name="Alvarado L."/>
            <person name="Berlin A."/>
            <person name="Chapman S.B."/>
            <person name="Chen Z."/>
            <person name="Freedman E."/>
            <person name="Gellesch M."/>
            <person name="Goldberg J."/>
            <person name="Griggs A."/>
            <person name="Gujja S."/>
            <person name="Heilman E."/>
            <person name="Heiman D."/>
            <person name="Howarth C."/>
            <person name="Mehta T."/>
            <person name="Neiman D."/>
            <person name="Pearson M."/>
            <person name="Roberts A."/>
            <person name="Saif S."/>
            <person name="Shea T."/>
            <person name="Shenoy N."/>
            <person name="Sisk P."/>
            <person name="Stolte C."/>
            <person name="Sykes S."/>
            <person name="White J."/>
            <person name="Yandava C."/>
            <person name="Haas B."/>
            <person name="Nusbaum C."/>
            <person name="Birren B."/>
        </authorList>
    </citation>
    <scope>NUCLEOTIDE SEQUENCE [LARGE SCALE GENOMIC DNA]</scope>
    <source>
        <strain evidence="6">ATCC 50818</strain>
    </source>
</reference>
<evidence type="ECO:0008006" key="8">
    <source>
        <dbReference type="Google" id="ProtNLM"/>
    </source>
</evidence>
<evidence type="ECO:0000313" key="6">
    <source>
        <dbReference type="EMBL" id="EGD83355.1"/>
    </source>
</evidence>
<protein>
    <recommendedName>
        <fullName evidence="8">MARVEL domain-containing protein</fullName>
    </recommendedName>
</protein>
<evidence type="ECO:0000256" key="5">
    <source>
        <dbReference type="SAM" id="Phobius"/>
    </source>
</evidence>
<feature type="transmembrane region" description="Helical" evidence="5">
    <location>
        <begin position="116"/>
        <end position="135"/>
    </location>
</feature>
<feature type="transmembrane region" description="Helical" evidence="5">
    <location>
        <begin position="83"/>
        <end position="104"/>
    </location>
</feature>
<evidence type="ECO:0000256" key="2">
    <source>
        <dbReference type="ARBA" id="ARBA00022692"/>
    </source>
</evidence>
<feature type="transmembrane region" description="Helical" evidence="5">
    <location>
        <begin position="168"/>
        <end position="188"/>
    </location>
</feature>
<evidence type="ECO:0000256" key="4">
    <source>
        <dbReference type="ARBA" id="ARBA00023136"/>
    </source>
</evidence>
<dbReference type="Pfam" id="PF10242">
    <property type="entry name" value="L_HMGIC_fpl"/>
    <property type="match status" value="1"/>
</dbReference>
<evidence type="ECO:0000313" key="7">
    <source>
        <dbReference type="Proteomes" id="UP000007799"/>
    </source>
</evidence>
<gene>
    <name evidence="6" type="ORF">PTSG_03963</name>
</gene>
<keyword evidence="3 5" id="KW-1133">Transmembrane helix</keyword>
<dbReference type="PANTHER" id="PTHR12489:SF1">
    <property type="entry name" value="LP10272P"/>
    <property type="match status" value="1"/>
</dbReference>
<dbReference type="AlphaFoldDB" id="F2U7D8"/>
<dbReference type="Proteomes" id="UP000007799">
    <property type="component" value="Unassembled WGS sequence"/>
</dbReference>
<dbReference type="EMBL" id="GL832963">
    <property type="protein sequence ID" value="EGD83355.1"/>
    <property type="molecule type" value="Genomic_DNA"/>
</dbReference>
<dbReference type="GO" id="GO:0016020">
    <property type="term" value="C:membrane"/>
    <property type="evidence" value="ECO:0007669"/>
    <property type="project" value="UniProtKB-SubCell"/>
</dbReference>
<dbReference type="PANTHER" id="PTHR12489">
    <property type="entry name" value="LIPOMA HMGIC FUSION PARTNER-LIKE PROTEIN"/>
    <property type="match status" value="1"/>
</dbReference>
<proteinExistence type="predicted"/>